<proteinExistence type="predicted"/>
<evidence type="ECO:0000256" key="1">
    <source>
        <dbReference type="SAM" id="Phobius"/>
    </source>
</evidence>
<feature type="transmembrane region" description="Helical" evidence="1">
    <location>
        <begin position="38"/>
        <end position="60"/>
    </location>
</feature>
<protein>
    <recommendedName>
        <fullName evidence="4">DUF4367 domain-containing protein</fullName>
    </recommendedName>
</protein>
<organism evidence="2 3">
    <name type="scientific">Oscillibacter valericigenes</name>
    <dbReference type="NCBI Taxonomy" id="351091"/>
    <lineage>
        <taxon>Bacteria</taxon>
        <taxon>Bacillati</taxon>
        <taxon>Bacillota</taxon>
        <taxon>Clostridia</taxon>
        <taxon>Eubacteriales</taxon>
        <taxon>Oscillospiraceae</taxon>
        <taxon>Oscillibacter</taxon>
    </lineage>
</organism>
<sequence>MRNIYRKTFEQVRAPEDLWREIREIPAREQRPVCRRRVSGGVLAAVLILALTGTALAAVYHVEIRNFTPEQLAETGADHAYKVLTDVERTPLEAFSQEALDAAAGAERFWEQKFDTWAEAEDFLGTRVPGVEAPATLQLKTRNGELAEAELRSYPLPLQTPTDRLNIGVRATLYTENYVEEPGDNTFLYYGLPDPNYSMEREDLRYQLPDGEEAVMVSTWDDDSGGVDAFLVRGNIRYWVYATYVLYDRETVLEEVEFILQNL</sequence>
<evidence type="ECO:0000313" key="2">
    <source>
        <dbReference type="EMBL" id="MBM6850228.1"/>
    </source>
</evidence>
<evidence type="ECO:0008006" key="4">
    <source>
        <dbReference type="Google" id="ProtNLM"/>
    </source>
</evidence>
<reference evidence="2 3" key="1">
    <citation type="journal article" date="2021" name="Sci. Rep.">
        <title>The distribution of antibiotic resistance genes in chicken gut microbiota commensals.</title>
        <authorList>
            <person name="Juricova H."/>
            <person name="Matiasovicova J."/>
            <person name="Kubasova T."/>
            <person name="Cejkova D."/>
            <person name="Rychlik I."/>
        </authorList>
    </citation>
    <scope>NUCLEOTIDE SEQUENCE [LARGE SCALE GENOMIC DNA]</scope>
    <source>
        <strain evidence="2 3">An411</strain>
    </source>
</reference>
<accession>A0ABS2FRZ3</accession>
<dbReference type="EMBL" id="JACSNX010000001">
    <property type="protein sequence ID" value="MBM6850228.1"/>
    <property type="molecule type" value="Genomic_DNA"/>
</dbReference>
<gene>
    <name evidence="2" type="ORF">H9X91_02095</name>
</gene>
<comment type="caution">
    <text evidence="2">The sequence shown here is derived from an EMBL/GenBank/DDBJ whole genome shotgun (WGS) entry which is preliminary data.</text>
</comment>
<dbReference type="RefSeq" id="WP_204801993.1">
    <property type="nucleotide sequence ID" value="NZ_JACSNX010000001.1"/>
</dbReference>
<keyword evidence="1" id="KW-0472">Membrane</keyword>
<keyword evidence="1" id="KW-0812">Transmembrane</keyword>
<keyword evidence="3" id="KW-1185">Reference proteome</keyword>
<keyword evidence="1" id="KW-1133">Transmembrane helix</keyword>
<dbReference type="Proteomes" id="UP000719500">
    <property type="component" value="Unassembled WGS sequence"/>
</dbReference>
<name>A0ABS2FRZ3_9FIRM</name>
<evidence type="ECO:0000313" key="3">
    <source>
        <dbReference type="Proteomes" id="UP000719500"/>
    </source>
</evidence>